<dbReference type="EMBL" id="FMBK01000004">
    <property type="protein sequence ID" value="SCC71381.1"/>
    <property type="molecule type" value="Genomic_DNA"/>
</dbReference>
<reference evidence="1 2" key="1">
    <citation type="submission" date="2016-08" db="EMBL/GenBank/DDBJ databases">
        <authorList>
            <person name="Seilhamer J.J."/>
        </authorList>
    </citation>
    <scope>NUCLEOTIDE SEQUENCE [LARGE SCALE GENOMIC DNA]</scope>
    <source>
        <strain evidence="1 2">ANC 4874</strain>
    </source>
</reference>
<evidence type="ECO:0000313" key="2">
    <source>
        <dbReference type="Proteomes" id="UP000243661"/>
    </source>
</evidence>
<dbReference type="InterPro" id="IPR038086">
    <property type="entry name" value="DUF2789_sf"/>
</dbReference>
<proteinExistence type="predicted"/>
<dbReference type="Gene3D" id="1.10.10.1130">
    <property type="entry name" value="Uncharacterised protein PF10982, DUF2789"/>
    <property type="match status" value="1"/>
</dbReference>
<dbReference type="Proteomes" id="UP000243661">
    <property type="component" value="Unassembled WGS sequence"/>
</dbReference>
<dbReference type="AlphaFoldDB" id="A0A1C4GUD8"/>
<name>A0A1C4GUD8_9GAMM</name>
<sequence>MFDEQPTLELLFQQLGLEHNQEAIEKFIQTHQLAAETKLHCADFWSEGQREFLQSHWKKDDEWVIVVDTLNEQLHSDAHVHL</sequence>
<dbReference type="Pfam" id="PF10982">
    <property type="entry name" value="DUF2789"/>
    <property type="match status" value="1"/>
</dbReference>
<dbReference type="OrthoDB" id="5828847at2"/>
<protein>
    <recommendedName>
        <fullName evidence="3">DUF2789 domain-containing protein</fullName>
    </recommendedName>
</protein>
<evidence type="ECO:0000313" key="1">
    <source>
        <dbReference type="EMBL" id="SCC71381.1"/>
    </source>
</evidence>
<evidence type="ECO:0008006" key="3">
    <source>
        <dbReference type="Google" id="ProtNLM"/>
    </source>
</evidence>
<dbReference type="InterPro" id="IPR021250">
    <property type="entry name" value="DUF2789"/>
</dbReference>
<organism evidence="1 2">
    <name type="scientific">Acinetobacter albensis</name>
    <dbReference type="NCBI Taxonomy" id="1673609"/>
    <lineage>
        <taxon>Bacteria</taxon>
        <taxon>Pseudomonadati</taxon>
        <taxon>Pseudomonadota</taxon>
        <taxon>Gammaproteobacteria</taxon>
        <taxon>Moraxellales</taxon>
        <taxon>Moraxellaceae</taxon>
        <taxon>Acinetobacter</taxon>
    </lineage>
</organism>
<dbReference type="RefSeq" id="WP_092718541.1">
    <property type="nucleotide sequence ID" value="NZ_FMBK01000004.1"/>
</dbReference>
<gene>
    <name evidence="1" type="ORF">GA0116959_1047</name>
</gene>
<accession>A0A1C4GUD8</accession>